<dbReference type="Proteomes" id="UP001341840">
    <property type="component" value="Unassembled WGS sequence"/>
</dbReference>
<evidence type="ECO:0000313" key="1">
    <source>
        <dbReference type="EMBL" id="MED6193511.1"/>
    </source>
</evidence>
<accession>A0ABU6X820</accession>
<organism evidence="1 2">
    <name type="scientific">Stylosanthes scabra</name>
    <dbReference type="NCBI Taxonomy" id="79078"/>
    <lineage>
        <taxon>Eukaryota</taxon>
        <taxon>Viridiplantae</taxon>
        <taxon>Streptophyta</taxon>
        <taxon>Embryophyta</taxon>
        <taxon>Tracheophyta</taxon>
        <taxon>Spermatophyta</taxon>
        <taxon>Magnoliopsida</taxon>
        <taxon>eudicotyledons</taxon>
        <taxon>Gunneridae</taxon>
        <taxon>Pentapetalae</taxon>
        <taxon>rosids</taxon>
        <taxon>fabids</taxon>
        <taxon>Fabales</taxon>
        <taxon>Fabaceae</taxon>
        <taxon>Papilionoideae</taxon>
        <taxon>50 kb inversion clade</taxon>
        <taxon>dalbergioids sensu lato</taxon>
        <taxon>Dalbergieae</taxon>
        <taxon>Pterocarpus clade</taxon>
        <taxon>Stylosanthes</taxon>
    </lineage>
</organism>
<dbReference type="EMBL" id="JASCZI010211512">
    <property type="protein sequence ID" value="MED6193511.1"/>
    <property type="molecule type" value="Genomic_DNA"/>
</dbReference>
<protein>
    <submittedName>
        <fullName evidence="1">Uncharacterized protein</fullName>
    </submittedName>
</protein>
<reference evidence="1 2" key="1">
    <citation type="journal article" date="2023" name="Plants (Basel)">
        <title>Bridging the Gap: Combining Genomics and Transcriptomics Approaches to Understand Stylosanthes scabra, an Orphan Legume from the Brazilian Caatinga.</title>
        <authorList>
            <person name="Ferreira-Neto J.R.C."/>
            <person name="da Silva M.D."/>
            <person name="Binneck E."/>
            <person name="de Melo N.F."/>
            <person name="da Silva R.H."/>
            <person name="de Melo A.L.T.M."/>
            <person name="Pandolfi V."/>
            <person name="Bustamante F.O."/>
            <person name="Brasileiro-Vidal A.C."/>
            <person name="Benko-Iseppon A.M."/>
        </authorList>
    </citation>
    <scope>NUCLEOTIDE SEQUENCE [LARGE SCALE GENOMIC DNA]</scope>
    <source>
        <tissue evidence="1">Leaves</tissue>
    </source>
</reference>
<name>A0ABU6X820_9FABA</name>
<gene>
    <name evidence="1" type="ORF">PIB30_020123</name>
</gene>
<comment type="caution">
    <text evidence="1">The sequence shown here is derived from an EMBL/GenBank/DDBJ whole genome shotgun (WGS) entry which is preliminary data.</text>
</comment>
<evidence type="ECO:0000313" key="2">
    <source>
        <dbReference type="Proteomes" id="UP001341840"/>
    </source>
</evidence>
<keyword evidence="2" id="KW-1185">Reference proteome</keyword>
<sequence length="132" mass="14742">MKGQADTIGIAMRRVLLGEIEGTCITRANEKSRQAARVNATEDEFAFRFMLRVYRDKNVNSFVVRVTPSEDGKPFSEDLYIKFPPDSTAKIDARRGPKATSQILDSRLPAEAERAPATVAVFYANTDKEPTE</sequence>
<proteinExistence type="predicted"/>